<reference evidence="2" key="1">
    <citation type="journal article" date="2017" name="Nat. Microbiol.">
        <title>Global analysis of biosynthetic gene clusters reveals vast potential of secondary metabolite production in Penicillium species.</title>
        <authorList>
            <person name="Nielsen J.C."/>
            <person name="Grijseels S."/>
            <person name="Prigent S."/>
            <person name="Ji B."/>
            <person name="Dainat J."/>
            <person name="Nielsen K.F."/>
            <person name="Frisvad J.C."/>
            <person name="Workman M."/>
            <person name="Nielsen J."/>
        </authorList>
    </citation>
    <scope>NUCLEOTIDE SEQUENCE [LARGE SCALE GENOMIC DNA]</scope>
    <source>
        <strain evidence="2">IBT 31811</strain>
    </source>
</reference>
<evidence type="ECO:0000313" key="1">
    <source>
        <dbReference type="EMBL" id="OQD84354.1"/>
    </source>
</evidence>
<gene>
    <name evidence="1" type="ORF">PENANT_c013G04934</name>
</gene>
<dbReference type="AlphaFoldDB" id="A0A1V6Q570"/>
<dbReference type="EMBL" id="MDYN01000013">
    <property type="protein sequence ID" value="OQD84354.1"/>
    <property type="molecule type" value="Genomic_DNA"/>
</dbReference>
<sequence>MASESFKKQLSSYAKYSSADRSFEAPRLTLTFQVRPRYDLDYKPWDEICFVITRAADDPQKQTCIIHWDPIEDGFNSGDILLLRHEAGQLRPVPSNQPCTKSIHPRQVSVSNKCFKQLDPGDRVDWFKPTIPSTSFGFANGQSWEIVWKGGQIPLWDWGTLAEHDGSQLVPKSPAIILPSRPPQSFEFTDEESDIEDETVLYPSSPIPLSPSARVIDAPVLSMSIAGPETLSMTDRVRGRIHYPVTITITYDPAPGPPDDRPVIFHVCVFTSIDRYTGGFKLYFKDCGEWIPYQVNPIFMHHAYRFSKPEPFNVGQNDGDQFQALRPGESWSFTREVTDFPKNAAPGHQFRYRFKGTSPEWWDWGNFQDHDSTIVWLVEDRLSDPKDNDGRPAIVIPASNWVEFRLVE</sequence>
<keyword evidence="2" id="KW-1185">Reference proteome</keyword>
<accession>A0A1V6Q570</accession>
<dbReference type="Proteomes" id="UP000191672">
    <property type="component" value="Unassembled WGS sequence"/>
</dbReference>
<protein>
    <submittedName>
        <fullName evidence="1">Uncharacterized protein</fullName>
    </submittedName>
</protein>
<organism evidence="1 2">
    <name type="scientific">Penicillium antarcticum</name>
    <dbReference type="NCBI Taxonomy" id="416450"/>
    <lineage>
        <taxon>Eukaryota</taxon>
        <taxon>Fungi</taxon>
        <taxon>Dikarya</taxon>
        <taxon>Ascomycota</taxon>
        <taxon>Pezizomycotina</taxon>
        <taxon>Eurotiomycetes</taxon>
        <taxon>Eurotiomycetidae</taxon>
        <taxon>Eurotiales</taxon>
        <taxon>Aspergillaceae</taxon>
        <taxon>Penicillium</taxon>
    </lineage>
</organism>
<evidence type="ECO:0000313" key="2">
    <source>
        <dbReference type="Proteomes" id="UP000191672"/>
    </source>
</evidence>
<proteinExistence type="predicted"/>
<comment type="caution">
    <text evidence="1">The sequence shown here is derived from an EMBL/GenBank/DDBJ whole genome shotgun (WGS) entry which is preliminary data.</text>
</comment>
<name>A0A1V6Q570_9EURO</name>